<sequence length="64" mass="7224">MNGRKLFYGALVVLMNIAGIILLVDPLKNLVNGRISIGELVWVFVDVCILTIIDREAGRAWKRR</sequence>
<evidence type="ECO:0000313" key="2">
    <source>
        <dbReference type="EMBL" id="GHP14815.1"/>
    </source>
</evidence>
<evidence type="ECO:0000256" key="1">
    <source>
        <dbReference type="SAM" id="Phobius"/>
    </source>
</evidence>
<reference evidence="2 3" key="1">
    <citation type="journal article" date="2021" name="Int. J. Syst. Evol. Microbiol.">
        <title>Lentilactobacillus fungorum sp. nov., isolated from spent mushroom substrates.</title>
        <authorList>
            <person name="Tohno M."/>
            <person name="Tanizawa Y."/>
            <person name="Kojima Y."/>
            <person name="Sakamoto M."/>
            <person name="Ohkuma M."/>
            <person name="Kobayashi H."/>
        </authorList>
    </citation>
    <scope>NUCLEOTIDE SEQUENCE [LARGE SCALE GENOMIC DNA]</scope>
    <source>
        <strain evidence="2 3">YK48G</strain>
    </source>
</reference>
<accession>A0ABQ3W0W0</accession>
<dbReference type="Proteomes" id="UP000604765">
    <property type="component" value="Unassembled WGS sequence"/>
</dbReference>
<keyword evidence="3" id="KW-1185">Reference proteome</keyword>
<proteinExistence type="predicted"/>
<gene>
    <name evidence="2" type="ORF">YK48G_22400</name>
</gene>
<dbReference type="EMBL" id="BNJR01000017">
    <property type="protein sequence ID" value="GHP14815.1"/>
    <property type="molecule type" value="Genomic_DNA"/>
</dbReference>
<organism evidence="2 3">
    <name type="scientific">Lentilactobacillus fungorum</name>
    <dbReference type="NCBI Taxonomy" id="2201250"/>
    <lineage>
        <taxon>Bacteria</taxon>
        <taxon>Bacillati</taxon>
        <taxon>Bacillota</taxon>
        <taxon>Bacilli</taxon>
        <taxon>Lactobacillales</taxon>
        <taxon>Lactobacillaceae</taxon>
        <taxon>Lentilactobacillus</taxon>
    </lineage>
</organism>
<keyword evidence="1" id="KW-0472">Membrane</keyword>
<name>A0ABQ3W0W0_9LACO</name>
<keyword evidence="1" id="KW-1133">Transmembrane helix</keyword>
<feature type="transmembrane region" description="Helical" evidence="1">
    <location>
        <begin position="7"/>
        <end position="24"/>
    </location>
</feature>
<feature type="transmembrane region" description="Helical" evidence="1">
    <location>
        <begin position="36"/>
        <end position="53"/>
    </location>
</feature>
<evidence type="ECO:0000313" key="3">
    <source>
        <dbReference type="Proteomes" id="UP000604765"/>
    </source>
</evidence>
<comment type="caution">
    <text evidence="2">The sequence shown here is derived from an EMBL/GenBank/DDBJ whole genome shotgun (WGS) entry which is preliminary data.</text>
</comment>
<keyword evidence="1" id="KW-0812">Transmembrane</keyword>
<protein>
    <submittedName>
        <fullName evidence="2">Uncharacterized protein</fullName>
    </submittedName>
</protein>